<dbReference type="InterPro" id="IPR017453">
    <property type="entry name" value="GCV_H_sub"/>
</dbReference>
<dbReference type="GO" id="GO:0019464">
    <property type="term" value="P:glycine decarboxylation via glycine cleavage system"/>
    <property type="evidence" value="ECO:0007669"/>
    <property type="project" value="UniProtKB-UniRule"/>
</dbReference>
<evidence type="ECO:0000259" key="5">
    <source>
        <dbReference type="PROSITE" id="PS50968"/>
    </source>
</evidence>
<dbReference type="FunCoup" id="A0A3N4MQ71">
    <property type="interactions" value="873"/>
</dbReference>
<dbReference type="NCBIfam" id="NF002270">
    <property type="entry name" value="PRK01202.1"/>
    <property type="match status" value="1"/>
</dbReference>
<dbReference type="NCBIfam" id="TIGR00527">
    <property type="entry name" value="gcvH"/>
    <property type="match status" value="1"/>
</dbReference>
<keyword evidence="4" id="KW-0496">Mitochondrion</keyword>
<dbReference type="PANTHER" id="PTHR11715:SF3">
    <property type="entry name" value="GLYCINE CLEAVAGE SYSTEM H PROTEIN-RELATED"/>
    <property type="match status" value="1"/>
</dbReference>
<sequence>MATTHFLRPFLLRRCAAVASTARIMPTTSAFTTRRAFSIAPIHHEGLRKYTHDHEYLHLHSPTTSPRIATIGITAHAASSLGDIVFIELPTSSSVLTAGDPLGTVESVKSASDIISPVSGKVVEVNQALADRPGLLNVETAEVVGEGGGWICRVEIAGEEVGEGLMSAEEYEAFTKGSDINRHE</sequence>
<evidence type="ECO:0000313" key="6">
    <source>
        <dbReference type="EMBL" id="RPB29735.1"/>
    </source>
</evidence>
<dbReference type="SUPFAM" id="SSF51230">
    <property type="entry name" value="Single hybrid motif"/>
    <property type="match status" value="1"/>
</dbReference>
<dbReference type="Proteomes" id="UP000267821">
    <property type="component" value="Unassembled WGS sequence"/>
</dbReference>
<organism evidence="6 7">
    <name type="scientific">Terfezia boudieri ATCC MYA-4762</name>
    <dbReference type="NCBI Taxonomy" id="1051890"/>
    <lineage>
        <taxon>Eukaryota</taxon>
        <taxon>Fungi</taxon>
        <taxon>Dikarya</taxon>
        <taxon>Ascomycota</taxon>
        <taxon>Pezizomycotina</taxon>
        <taxon>Pezizomycetes</taxon>
        <taxon>Pezizales</taxon>
        <taxon>Pezizaceae</taxon>
        <taxon>Terfezia</taxon>
    </lineage>
</organism>
<dbReference type="GO" id="GO:0005960">
    <property type="term" value="C:glycine cleavage complex"/>
    <property type="evidence" value="ECO:0007669"/>
    <property type="project" value="UniProtKB-UniRule"/>
</dbReference>
<dbReference type="InterPro" id="IPR000089">
    <property type="entry name" value="Biotin_lipoyl"/>
</dbReference>
<dbReference type="OrthoDB" id="10264154at2759"/>
<keyword evidence="7" id="KW-1185">Reference proteome</keyword>
<dbReference type="STRING" id="1051890.A0A3N4MQ71"/>
<dbReference type="InterPro" id="IPR002930">
    <property type="entry name" value="GCV_H"/>
</dbReference>
<dbReference type="PANTHER" id="PTHR11715">
    <property type="entry name" value="GLYCINE CLEAVAGE SYSTEM H PROTEIN"/>
    <property type="match status" value="1"/>
</dbReference>
<dbReference type="Pfam" id="PF01597">
    <property type="entry name" value="GCV_H"/>
    <property type="match status" value="1"/>
</dbReference>
<accession>A0A3N4MQ71</accession>
<feature type="modified residue" description="N6-lipoyllysine" evidence="3">
    <location>
        <position position="109"/>
    </location>
</feature>
<evidence type="ECO:0000313" key="7">
    <source>
        <dbReference type="Proteomes" id="UP000267821"/>
    </source>
</evidence>
<comment type="subunit">
    <text evidence="4">The glycine cleavage system is composed of four proteins: P, T, L and H.</text>
</comment>
<dbReference type="EMBL" id="ML121527">
    <property type="protein sequence ID" value="RPB29735.1"/>
    <property type="molecule type" value="Genomic_DNA"/>
</dbReference>
<keyword evidence="4" id="KW-0809">Transit peptide</keyword>
<evidence type="ECO:0000256" key="4">
    <source>
        <dbReference type="RuleBase" id="RU364055"/>
    </source>
</evidence>
<dbReference type="GO" id="GO:0005739">
    <property type="term" value="C:mitochondrion"/>
    <property type="evidence" value="ECO:0007669"/>
    <property type="project" value="UniProtKB-SubCell"/>
</dbReference>
<comment type="similarity">
    <text evidence="1 4">Belongs to the GcvH family.</text>
</comment>
<dbReference type="Gene3D" id="2.40.50.100">
    <property type="match status" value="1"/>
</dbReference>
<reference evidence="6 7" key="1">
    <citation type="journal article" date="2018" name="Nat. Ecol. Evol.">
        <title>Pezizomycetes genomes reveal the molecular basis of ectomycorrhizal truffle lifestyle.</title>
        <authorList>
            <person name="Murat C."/>
            <person name="Payen T."/>
            <person name="Noel B."/>
            <person name="Kuo A."/>
            <person name="Morin E."/>
            <person name="Chen J."/>
            <person name="Kohler A."/>
            <person name="Krizsan K."/>
            <person name="Balestrini R."/>
            <person name="Da Silva C."/>
            <person name="Montanini B."/>
            <person name="Hainaut M."/>
            <person name="Levati E."/>
            <person name="Barry K.W."/>
            <person name="Belfiori B."/>
            <person name="Cichocki N."/>
            <person name="Clum A."/>
            <person name="Dockter R.B."/>
            <person name="Fauchery L."/>
            <person name="Guy J."/>
            <person name="Iotti M."/>
            <person name="Le Tacon F."/>
            <person name="Lindquist E.A."/>
            <person name="Lipzen A."/>
            <person name="Malagnac F."/>
            <person name="Mello A."/>
            <person name="Molinier V."/>
            <person name="Miyauchi S."/>
            <person name="Poulain J."/>
            <person name="Riccioni C."/>
            <person name="Rubini A."/>
            <person name="Sitrit Y."/>
            <person name="Splivallo R."/>
            <person name="Traeger S."/>
            <person name="Wang M."/>
            <person name="Zifcakova L."/>
            <person name="Wipf D."/>
            <person name="Zambonelli A."/>
            <person name="Paolocci F."/>
            <person name="Nowrousian M."/>
            <person name="Ottonello S."/>
            <person name="Baldrian P."/>
            <person name="Spatafora J.W."/>
            <person name="Henrissat B."/>
            <person name="Nagy L.G."/>
            <person name="Aury J.M."/>
            <person name="Wincker P."/>
            <person name="Grigoriev I.V."/>
            <person name="Bonfante P."/>
            <person name="Martin F.M."/>
        </authorList>
    </citation>
    <scope>NUCLEOTIDE SEQUENCE [LARGE SCALE GENOMIC DNA]</scope>
    <source>
        <strain evidence="6 7">ATCC MYA-4762</strain>
    </source>
</reference>
<dbReference type="InterPro" id="IPR033753">
    <property type="entry name" value="GCV_H/Fam206"/>
</dbReference>
<name>A0A3N4MQ71_9PEZI</name>
<evidence type="ECO:0000256" key="3">
    <source>
        <dbReference type="PIRSR" id="PIRSR617453-50"/>
    </source>
</evidence>
<comment type="function">
    <text evidence="4">The H protein shuttles the methylamine group of glycine from the P protein to the T protein.</text>
</comment>
<protein>
    <recommendedName>
        <fullName evidence="4">Glycine cleavage system H protein</fullName>
    </recommendedName>
</protein>
<comment type="cofactor">
    <cofactor evidence="4">
        <name>(R)-lipoate</name>
        <dbReference type="ChEBI" id="CHEBI:83088"/>
    </cofactor>
    <text evidence="4">Binds 1 lipoyl cofactor covalently.</text>
</comment>
<gene>
    <name evidence="6" type="ORF">L211DRAFT_800217</name>
</gene>
<dbReference type="GO" id="GO:0009249">
    <property type="term" value="P:protein lipoylation"/>
    <property type="evidence" value="ECO:0007669"/>
    <property type="project" value="TreeGrafter"/>
</dbReference>
<dbReference type="CDD" id="cd06848">
    <property type="entry name" value="GCS_H"/>
    <property type="match status" value="1"/>
</dbReference>
<comment type="subcellular location">
    <subcellularLocation>
        <location evidence="4">Mitochondrion</location>
    </subcellularLocation>
</comment>
<dbReference type="PROSITE" id="PS50968">
    <property type="entry name" value="BIOTINYL_LIPOYL"/>
    <property type="match status" value="1"/>
</dbReference>
<evidence type="ECO:0000256" key="2">
    <source>
        <dbReference type="ARBA" id="ARBA00022823"/>
    </source>
</evidence>
<dbReference type="InParanoid" id="A0A3N4MQ71"/>
<evidence type="ECO:0000256" key="1">
    <source>
        <dbReference type="ARBA" id="ARBA00009249"/>
    </source>
</evidence>
<keyword evidence="2 3" id="KW-0450">Lipoyl</keyword>
<dbReference type="InterPro" id="IPR011053">
    <property type="entry name" value="Single_hybrid_motif"/>
</dbReference>
<dbReference type="AlphaFoldDB" id="A0A3N4MQ71"/>
<feature type="domain" description="Lipoyl-binding" evidence="5">
    <location>
        <begin position="68"/>
        <end position="155"/>
    </location>
</feature>
<proteinExistence type="inferred from homology"/>